<evidence type="ECO:0000256" key="3">
    <source>
        <dbReference type="ARBA" id="ARBA00022989"/>
    </source>
</evidence>
<dbReference type="PANTHER" id="PTHR12265">
    <property type="entry name" value="TRANSMEMBRANE PROTEIN 53"/>
    <property type="match status" value="1"/>
</dbReference>
<proteinExistence type="inferred from homology"/>
<comment type="caution">
    <text evidence="8">The sequence shown here is derived from an EMBL/GenBank/DDBJ whole genome shotgun (WGS) entry which is preliminary data.</text>
</comment>
<keyword evidence="4 7" id="KW-0472">Membrane</keyword>
<evidence type="ECO:0000256" key="2">
    <source>
        <dbReference type="ARBA" id="ARBA00022692"/>
    </source>
</evidence>
<dbReference type="SUPFAM" id="SSF53474">
    <property type="entry name" value="alpha/beta-Hydrolases"/>
    <property type="match status" value="1"/>
</dbReference>
<keyword evidence="2 7" id="KW-0812">Transmembrane</keyword>
<dbReference type="Proteomes" id="UP001359485">
    <property type="component" value="Unassembled WGS sequence"/>
</dbReference>
<dbReference type="InterPro" id="IPR008547">
    <property type="entry name" value="DUF829_TMEM53"/>
</dbReference>
<evidence type="ECO:0000256" key="1">
    <source>
        <dbReference type="ARBA" id="ARBA00007387"/>
    </source>
</evidence>
<evidence type="ECO:0000313" key="8">
    <source>
        <dbReference type="EMBL" id="KAK6621876.1"/>
    </source>
</evidence>
<evidence type="ECO:0000256" key="6">
    <source>
        <dbReference type="ARBA" id="ARBA00034303"/>
    </source>
</evidence>
<dbReference type="EMBL" id="JAWJWF010000047">
    <property type="protein sequence ID" value="KAK6621876.1"/>
    <property type="molecule type" value="Genomic_DNA"/>
</dbReference>
<dbReference type="InterPro" id="IPR029058">
    <property type="entry name" value="AB_hydrolase_fold"/>
</dbReference>
<dbReference type="PANTHER" id="PTHR12265:SF30">
    <property type="entry name" value="TRANSMEMBRANE PROTEIN 53"/>
    <property type="match status" value="1"/>
</dbReference>
<accession>A0ABR1AKS0</accession>
<keyword evidence="3 7" id="KW-1133">Transmembrane helix</keyword>
<dbReference type="Pfam" id="PF05705">
    <property type="entry name" value="DUF829"/>
    <property type="match status" value="1"/>
</dbReference>
<evidence type="ECO:0000256" key="4">
    <source>
        <dbReference type="ARBA" id="ARBA00023136"/>
    </source>
</evidence>
<dbReference type="Gene3D" id="3.40.50.1820">
    <property type="entry name" value="alpha/beta hydrolase"/>
    <property type="match status" value="1"/>
</dbReference>
<keyword evidence="9" id="KW-1185">Reference proteome</keyword>
<evidence type="ECO:0000256" key="5">
    <source>
        <dbReference type="ARBA" id="ARBA00023242"/>
    </source>
</evidence>
<evidence type="ECO:0008006" key="10">
    <source>
        <dbReference type="Google" id="ProtNLM"/>
    </source>
</evidence>
<comment type="similarity">
    <text evidence="1">Belongs to the TMEM53 family.</text>
</comment>
<evidence type="ECO:0000313" key="9">
    <source>
        <dbReference type="Proteomes" id="UP001359485"/>
    </source>
</evidence>
<sequence>MADLLDELKFQLKFPLSTARDRMTDREKDDFIFIYDEEKLPVIVLFGWTGCQDKYLSKYSAIYEERGCITLRCIAPVTVTLLRHDKFPRLSEKVMDIIQGVSLDKHPIFFHIFSNGGAFFYQHLSRLMQKKNIILHVRGVIFDSAPGEKRFYSVYRALTAILGGSPWYNIPVGFSIAVFLFIVFLFVAFIKGLLEFKKPQMDPLKLIDEPYNWPQLFIYSKDDELVRYQDVEKFASKREQNGVKIKRLCFDNSPHVQHLVSHREIYINTVTNFLQECLTSNATE</sequence>
<comment type="subcellular location">
    <subcellularLocation>
        <location evidence="6">Nucleus outer membrane</location>
        <topology evidence="6">Single-pass membrane protein</topology>
    </subcellularLocation>
</comment>
<evidence type="ECO:0000256" key="7">
    <source>
        <dbReference type="SAM" id="Phobius"/>
    </source>
</evidence>
<reference evidence="8 9" key="1">
    <citation type="submission" date="2023-09" db="EMBL/GenBank/DDBJ databases">
        <title>Genomes of two closely related lineages of the louse Polyplax serrata with different host specificities.</title>
        <authorList>
            <person name="Martinu J."/>
            <person name="Tarabai H."/>
            <person name="Stefka J."/>
            <person name="Hypsa V."/>
        </authorList>
    </citation>
    <scope>NUCLEOTIDE SEQUENCE [LARGE SCALE GENOMIC DNA]</scope>
    <source>
        <strain evidence="8">98ZLc_SE</strain>
    </source>
</reference>
<gene>
    <name evidence="8" type="ORF">RUM44_001683</name>
</gene>
<feature type="transmembrane region" description="Helical" evidence="7">
    <location>
        <begin position="174"/>
        <end position="194"/>
    </location>
</feature>
<name>A0ABR1AKS0_POLSC</name>
<protein>
    <recommendedName>
        <fullName evidence="10">Transmembrane protein 53</fullName>
    </recommendedName>
</protein>
<keyword evidence="5" id="KW-0539">Nucleus</keyword>
<organism evidence="8 9">
    <name type="scientific">Polyplax serrata</name>
    <name type="common">Common mouse louse</name>
    <dbReference type="NCBI Taxonomy" id="468196"/>
    <lineage>
        <taxon>Eukaryota</taxon>
        <taxon>Metazoa</taxon>
        <taxon>Ecdysozoa</taxon>
        <taxon>Arthropoda</taxon>
        <taxon>Hexapoda</taxon>
        <taxon>Insecta</taxon>
        <taxon>Pterygota</taxon>
        <taxon>Neoptera</taxon>
        <taxon>Paraneoptera</taxon>
        <taxon>Psocodea</taxon>
        <taxon>Troctomorpha</taxon>
        <taxon>Phthiraptera</taxon>
        <taxon>Anoplura</taxon>
        <taxon>Polyplacidae</taxon>
        <taxon>Polyplax</taxon>
    </lineage>
</organism>